<gene>
    <name evidence="3" type="ORF">D7I44_12115</name>
</gene>
<sequence>MPRCGQRDRPAGRARIAGIEWRADACSRRRPGRRARTGGVGRTGGEPRPERGRVVRLRGARTRGALRPDRARHGLAVGARLRARRRRRAGGGRGSGSVIRHRRAVGHRLRRERGSGSVLAVAVLGAIVLVSGAAVLGLGALAAQQGVQAAADAGALAAADTLSGRNAGYPCENAARAAALDQASITSCETDGLVAVVAASRGWSRFELSARARAGPPGTP</sequence>
<feature type="transmembrane region" description="Helical" evidence="2">
    <location>
        <begin position="118"/>
        <end position="142"/>
    </location>
</feature>
<protein>
    <submittedName>
        <fullName evidence="3">Uncharacterized protein</fullName>
    </submittedName>
</protein>
<feature type="region of interest" description="Disordered" evidence="1">
    <location>
        <begin position="26"/>
        <end position="97"/>
    </location>
</feature>
<dbReference type="Proteomes" id="UP000275069">
    <property type="component" value="Chromosome"/>
</dbReference>
<dbReference type="AlphaFoldDB" id="A0A387BP02"/>
<reference evidence="3 4" key="1">
    <citation type="submission" date="2018-09" db="EMBL/GenBank/DDBJ databases">
        <title>Genome sequencing of strain 2DFW10M-5.</title>
        <authorList>
            <person name="Heo J."/>
            <person name="Kim S.-J."/>
            <person name="Kwon S.-W."/>
        </authorList>
    </citation>
    <scope>NUCLEOTIDE SEQUENCE [LARGE SCALE GENOMIC DNA]</scope>
    <source>
        <strain evidence="3 4">2DFW10M-5</strain>
    </source>
</reference>
<evidence type="ECO:0000256" key="1">
    <source>
        <dbReference type="SAM" id="MobiDB-lite"/>
    </source>
</evidence>
<dbReference type="InterPro" id="IPR021202">
    <property type="entry name" value="Rv3654c-like"/>
</dbReference>
<keyword evidence="2" id="KW-0472">Membrane</keyword>
<dbReference type="KEGG" id="gry:D7I44_12115"/>
<evidence type="ECO:0000313" key="3">
    <source>
        <dbReference type="EMBL" id="AYG04202.1"/>
    </source>
</evidence>
<organism evidence="3 4">
    <name type="scientific">Gryllotalpicola protaetiae</name>
    <dbReference type="NCBI Taxonomy" id="2419771"/>
    <lineage>
        <taxon>Bacteria</taxon>
        <taxon>Bacillati</taxon>
        <taxon>Actinomycetota</taxon>
        <taxon>Actinomycetes</taxon>
        <taxon>Micrococcales</taxon>
        <taxon>Microbacteriaceae</taxon>
        <taxon>Gryllotalpicola</taxon>
    </lineage>
</organism>
<keyword evidence="2" id="KW-0812">Transmembrane</keyword>
<proteinExistence type="predicted"/>
<dbReference type="NCBIfam" id="TIGR03816">
    <property type="entry name" value="tadE_like_DECH"/>
    <property type="match status" value="1"/>
</dbReference>
<accession>A0A387BP02</accession>
<keyword evidence="2" id="KW-1133">Transmembrane helix</keyword>
<dbReference type="OrthoDB" id="5008130at2"/>
<name>A0A387BP02_9MICO</name>
<feature type="compositionally biased region" description="Basic residues" evidence="1">
    <location>
        <begin position="81"/>
        <end position="90"/>
    </location>
</feature>
<evidence type="ECO:0000256" key="2">
    <source>
        <dbReference type="SAM" id="Phobius"/>
    </source>
</evidence>
<dbReference type="EMBL" id="CP032624">
    <property type="protein sequence ID" value="AYG04202.1"/>
    <property type="molecule type" value="Genomic_DNA"/>
</dbReference>
<keyword evidence="4" id="KW-1185">Reference proteome</keyword>
<evidence type="ECO:0000313" key="4">
    <source>
        <dbReference type="Proteomes" id="UP000275069"/>
    </source>
</evidence>